<gene>
    <name evidence="1" type="ORF">DWZ24_02900</name>
</gene>
<sequence>MMLAKYWKLHQSSEKQWAVLFLCGCGKIDVYALEEDDIVYDAEPQKTNTKNFPKRSRLYRGLIDSNLLPLGSIDFNALNTVKELEKNT</sequence>
<accession>A0A415UJB7</accession>
<evidence type="ECO:0000313" key="1">
    <source>
        <dbReference type="EMBL" id="RHN18184.1"/>
    </source>
</evidence>
<reference evidence="1 2" key="1">
    <citation type="submission" date="2018-08" db="EMBL/GenBank/DDBJ databases">
        <title>A genome reference for cultivated species of the human gut microbiota.</title>
        <authorList>
            <person name="Zou Y."/>
            <person name="Xue W."/>
            <person name="Luo G."/>
        </authorList>
    </citation>
    <scope>NUCLEOTIDE SEQUENCE [LARGE SCALE GENOMIC DNA]</scope>
    <source>
        <strain evidence="1 2">AF31-13BH</strain>
    </source>
</reference>
<dbReference type="EMBL" id="QRQQ01000002">
    <property type="protein sequence ID" value="RHN18184.1"/>
    <property type="molecule type" value="Genomic_DNA"/>
</dbReference>
<organism evidence="1 2">
    <name type="scientific">Dorea formicigenerans</name>
    <dbReference type="NCBI Taxonomy" id="39486"/>
    <lineage>
        <taxon>Bacteria</taxon>
        <taxon>Bacillati</taxon>
        <taxon>Bacillota</taxon>
        <taxon>Clostridia</taxon>
        <taxon>Lachnospirales</taxon>
        <taxon>Lachnospiraceae</taxon>
        <taxon>Dorea</taxon>
    </lineage>
</organism>
<comment type="caution">
    <text evidence="1">The sequence shown here is derived from an EMBL/GenBank/DDBJ whole genome shotgun (WGS) entry which is preliminary data.</text>
</comment>
<evidence type="ECO:0000313" key="2">
    <source>
        <dbReference type="Proteomes" id="UP000285652"/>
    </source>
</evidence>
<dbReference type="AlphaFoldDB" id="A0A415UJB7"/>
<proteinExistence type="predicted"/>
<name>A0A415UJB7_9FIRM</name>
<protein>
    <submittedName>
        <fullName evidence="1">Uncharacterized protein</fullName>
    </submittedName>
</protein>
<dbReference type="Proteomes" id="UP000285652">
    <property type="component" value="Unassembled WGS sequence"/>
</dbReference>